<gene>
    <name evidence="1" type="ORF">PAM7066_03699</name>
</gene>
<protein>
    <submittedName>
        <fullName evidence="1">Uncharacterized protein</fullName>
    </submittedName>
</protein>
<evidence type="ECO:0000313" key="1">
    <source>
        <dbReference type="EMBL" id="SLN71943.1"/>
    </source>
</evidence>
<accession>A0A1Y5TUB8</accession>
<organism evidence="1 2">
    <name type="scientific">Palleronia marisminoris</name>
    <dbReference type="NCBI Taxonomy" id="315423"/>
    <lineage>
        <taxon>Bacteria</taxon>
        <taxon>Pseudomonadati</taxon>
        <taxon>Pseudomonadota</taxon>
        <taxon>Alphaproteobacteria</taxon>
        <taxon>Rhodobacterales</taxon>
        <taxon>Roseobacteraceae</taxon>
        <taxon>Palleronia</taxon>
    </lineage>
</organism>
<dbReference type="Proteomes" id="UP000193870">
    <property type="component" value="Unassembled WGS sequence"/>
</dbReference>
<name>A0A1Y5TUB8_9RHOB</name>
<sequence>MVEMRKRLLTQIRAHQKSGTAELFQELDAELKDRLDGMIAELEAGSQACWNVMIVCLKPPASFAPYPVSARWPVQL</sequence>
<evidence type="ECO:0000313" key="2">
    <source>
        <dbReference type="Proteomes" id="UP000193870"/>
    </source>
</evidence>
<proteinExistence type="predicted"/>
<dbReference type="RefSeq" id="WP_085855640.1">
    <property type="nucleotide sequence ID" value="NZ_FOPF01000023.1"/>
</dbReference>
<dbReference type="EMBL" id="FWFV01000021">
    <property type="protein sequence ID" value="SLN71943.1"/>
    <property type="molecule type" value="Genomic_DNA"/>
</dbReference>
<dbReference type="OrthoDB" id="8261795at2"/>
<keyword evidence="2" id="KW-1185">Reference proteome</keyword>
<dbReference type="AlphaFoldDB" id="A0A1Y5TUB8"/>
<reference evidence="1 2" key="1">
    <citation type="submission" date="2017-03" db="EMBL/GenBank/DDBJ databases">
        <authorList>
            <person name="Afonso C.L."/>
            <person name="Miller P.J."/>
            <person name="Scott M.A."/>
            <person name="Spackman E."/>
            <person name="Goraichik I."/>
            <person name="Dimitrov K.M."/>
            <person name="Suarez D.L."/>
            <person name="Swayne D.E."/>
        </authorList>
    </citation>
    <scope>NUCLEOTIDE SEQUENCE [LARGE SCALE GENOMIC DNA]</scope>
    <source>
        <strain evidence="1 2">CECT 7066</strain>
    </source>
</reference>